<proteinExistence type="predicted"/>
<evidence type="ECO:0000313" key="3">
    <source>
        <dbReference type="Proteomes" id="UP000292423"/>
    </source>
</evidence>
<protein>
    <recommendedName>
        <fullName evidence="1">NAD-dependent epimerase/dehydratase domain-containing protein</fullName>
    </recommendedName>
</protein>
<dbReference type="GO" id="GO:0004029">
    <property type="term" value="F:aldehyde dehydrogenase (NAD+) activity"/>
    <property type="evidence" value="ECO:0007669"/>
    <property type="project" value="TreeGrafter"/>
</dbReference>
<dbReference type="Proteomes" id="UP000292423">
    <property type="component" value="Unassembled WGS sequence"/>
</dbReference>
<name>A0A4V6MG10_9GAMM</name>
<dbReference type="AlphaFoldDB" id="A0A4V6MG10"/>
<dbReference type="InterPro" id="IPR051783">
    <property type="entry name" value="NAD(P)-dependent_oxidoreduct"/>
</dbReference>
<dbReference type="PANTHER" id="PTHR48079:SF6">
    <property type="entry name" value="NAD(P)-BINDING DOMAIN-CONTAINING PROTEIN-RELATED"/>
    <property type="match status" value="1"/>
</dbReference>
<feature type="domain" description="NAD-dependent epimerase/dehydratase" evidence="1">
    <location>
        <begin position="3"/>
        <end position="222"/>
    </location>
</feature>
<dbReference type="EMBL" id="SHKX01000010">
    <property type="protein sequence ID" value="RZU47446.1"/>
    <property type="molecule type" value="Genomic_DNA"/>
</dbReference>
<evidence type="ECO:0000259" key="1">
    <source>
        <dbReference type="Pfam" id="PF01370"/>
    </source>
</evidence>
<dbReference type="InterPro" id="IPR001509">
    <property type="entry name" value="Epimerase_deHydtase"/>
</dbReference>
<sequence>MRIFVTGGSGFLGQRLIRRLTEEGHQVTALSRTTDSDTRLASLGATPVRGSLSDIPRWEKALDRQDILVHAAAPIDVWGRWRTFRHDILEASLQLYQFACDRRVKRFIYLSSESVLQDSRPLLDIDESTPYPLEPNSLYGKAKKLAEQSLLSHAGPTTLIILRPTFIWGAGESQLDTLLEKVRKGQFVWVDHGHAPMEHVHVDNVVEAIRLAMNRGLHKGIYFVTDDQPSTAREFLGALMEAHGLTPPEASLPAALVKPLAPLVESLWRLLALQSTPPLSRFQLDFIALPRRYRLDRIRRDLGYQPVRRLDEGLAEIRASRPLA</sequence>
<organism evidence="2 3">
    <name type="scientific">Fluviicoccus keumensis</name>
    <dbReference type="NCBI Taxonomy" id="1435465"/>
    <lineage>
        <taxon>Bacteria</taxon>
        <taxon>Pseudomonadati</taxon>
        <taxon>Pseudomonadota</taxon>
        <taxon>Gammaproteobacteria</taxon>
        <taxon>Moraxellales</taxon>
        <taxon>Moraxellaceae</taxon>
        <taxon>Fluviicoccus</taxon>
    </lineage>
</organism>
<evidence type="ECO:0000313" key="2">
    <source>
        <dbReference type="EMBL" id="RZU47446.1"/>
    </source>
</evidence>
<reference evidence="2 3" key="1">
    <citation type="submission" date="2019-02" db="EMBL/GenBank/DDBJ databases">
        <title>Genomic Encyclopedia of Type Strains, Phase IV (KMG-IV): sequencing the most valuable type-strain genomes for metagenomic binning, comparative biology and taxonomic classification.</title>
        <authorList>
            <person name="Goeker M."/>
        </authorList>
    </citation>
    <scope>NUCLEOTIDE SEQUENCE [LARGE SCALE GENOMIC DNA]</scope>
    <source>
        <strain evidence="2 3">DSM 105135</strain>
    </source>
</reference>
<gene>
    <name evidence="2" type="ORF">EV700_0408</name>
</gene>
<dbReference type="OrthoDB" id="9801056at2"/>
<comment type="caution">
    <text evidence="2">The sequence shown here is derived from an EMBL/GenBank/DDBJ whole genome shotgun (WGS) entry which is preliminary data.</text>
</comment>
<dbReference type="Gene3D" id="3.40.50.720">
    <property type="entry name" value="NAD(P)-binding Rossmann-like Domain"/>
    <property type="match status" value="1"/>
</dbReference>
<dbReference type="GO" id="GO:0005737">
    <property type="term" value="C:cytoplasm"/>
    <property type="evidence" value="ECO:0007669"/>
    <property type="project" value="TreeGrafter"/>
</dbReference>
<dbReference type="SUPFAM" id="SSF51735">
    <property type="entry name" value="NAD(P)-binding Rossmann-fold domains"/>
    <property type="match status" value="1"/>
</dbReference>
<dbReference type="RefSeq" id="WP_130410689.1">
    <property type="nucleotide sequence ID" value="NZ_SHKX01000010.1"/>
</dbReference>
<dbReference type="Pfam" id="PF01370">
    <property type="entry name" value="Epimerase"/>
    <property type="match status" value="1"/>
</dbReference>
<dbReference type="PANTHER" id="PTHR48079">
    <property type="entry name" value="PROTEIN YEEZ"/>
    <property type="match status" value="1"/>
</dbReference>
<dbReference type="InterPro" id="IPR036291">
    <property type="entry name" value="NAD(P)-bd_dom_sf"/>
</dbReference>
<accession>A0A4V6MG10</accession>
<keyword evidence="3" id="KW-1185">Reference proteome</keyword>